<keyword evidence="2" id="KW-0521">NADP</keyword>
<name>A0A2J6SP55_9HELO</name>
<evidence type="ECO:0000256" key="2">
    <source>
        <dbReference type="ARBA" id="ARBA00022857"/>
    </source>
</evidence>
<evidence type="ECO:0000313" key="4">
    <source>
        <dbReference type="EMBL" id="PMD52546.1"/>
    </source>
</evidence>
<dbReference type="InterPro" id="IPR036291">
    <property type="entry name" value="NAD(P)-bd_dom_sf"/>
</dbReference>
<dbReference type="InterPro" id="IPR020904">
    <property type="entry name" value="Sc_DH/Rdtase_CS"/>
</dbReference>
<gene>
    <name evidence="4" type="ORF">K444DRAFT_619927</name>
</gene>
<dbReference type="InParanoid" id="A0A2J6SP55"/>
<keyword evidence="3" id="KW-0560">Oxidoreductase</keyword>
<evidence type="ECO:0000313" key="5">
    <source>
        <dbReference type="Proteomes" id="UP000235371"/>
    </source>
</evidence>
<dbReference type="EMBL" id="KZ613902">
    <property type="protein sequence ID" value="PMD52546.1"/>
    <property type="molecule type" value="Genomic_DNA"/>
</dbReference>
<dbReference type="FunFam" id="3.40.50.720:FF:000084">
    <property type="entry name" value="Short-chain dehydrogenase reductase"/>
    <property type="match status" value="1"/>
</dbReference>
<dbReference type="STRING" id="1095630.A0A2J6SP55"/>
<dbReference type="GO" id="GO:0009688">
    <property type="term" value="P:abscisic acid biosynthetic process"/>
    <property type="evidence" value="ECO:0007669"/>
    <property type="project" value="UniProtKB-ARBA"/>
</dbReference>
<dbReference type="Proteomes" id="UP000235371">
    <property type="component" value="Unassembled WGS sequence"/>
</dbReference>
<dbReference type="CDD" id="cd05233">
    <property type="entry name" value="SDR_c"/>
    <property type="match status" value="1"/>
</dbReference>
<accession>A0A2J6SP55</accession>
<dbReference type="PRINTS" id="PR00080">
    <property type="entry name" value="SDRFAMILY"/>
</dbReference>
<dbReference type="OrthoDB" id="1669814at2759"/>
<dbReference type="RefSeq" id="XP_024729450.1">
    <property type="nucleotide sequence ID" value="XM_024881608.1"/>
</dbReference>
<sequence length="321" mass="34090">MEVSPQFRESEDKQGVTSELQSEILRSTFVIGLPHLSVGSQSVWSQVKKVSILSVIPPIFTKLVVLQGFVTLSLTMAKQFENKIILCTGAGSGIGRATAIKLSQLGATLALTDINPSSLSETLSLCEDGDHFISAFDIGSTEASNAFVASIIKKYSKISHIFNCAGVNPTSLSTVSITDEYWDKLLTTNLKGLFNITRACIPHLTSGASFVNVSSIAGLRPTAGFAVYCASKYGVIGFSKCLALELGPKGIRTNIVAPGYVDTPTNASVVAGKDAVESMERQVSFGRMGTPDEVADLVVFLFGDESRYMNGSVVEINGGLV</sequence>
<dbReference type="PROSITE" id="PS00061">
    <property type="entry name" value="ADH_SHORT"/>
    <property type="match status" value="1"/>
</dbReference>
<evidence type="ECO:0000256" key="1">
    <source>
        <dbReference type="ARBA" id="ARBA00006484"/>
    </source>
</evidence>
<dbReference type="AlphaFoldDB" id="A0A2J6SP55"/>
<evidence type="ECO:0000256" key="3">
    <source>
        <dbReference type="ARBA" id="ARBA00023002"/>
    </source>
</evidence>
<dbReference type="InterPro" id="IPR002347">
    <property type="entry name" value="SDR_fam"/>
</dbReference>
<dbReference type="GO" id="GO:0006633">
    <property type="term" value="P:fatty acid biosynthetic process"/>
    <property type="evidence" value="ECO:0007669"/>
    <property type="project" value="TreeGrafter"/>
</dbReference>
<dbReference type="PRINTS" id="PR00081">
    <property type="entry name" value="GDHRDH"/>
</dbReference>
<organism evidence="4 5">
    <name type="scientific">Hyaloscypha bicolor E</name>
    <dbReference type="NCBI Taxonomy" id="1095630"/>
    <lineage>
        <taxon>Eukaryota</taxon>
        <taxon>Fungi</taxon>
        <taxon>Dikarya</taxon>
        <taxon>Ascomycota</taxon>
        <taxon>Pezizomycotina</taxon>
        <taxon>Leotiomycetes</taxon>
        <taxon>Helotiales</taxon>
        <taxon>Hyaloscyphaceae</taxon>
        <taxon>Hyaloscypha</taxon>
        <taxon>Hyaloscypha bicolor</taxon>
    </lineage>
</organism>
<proteinExistence type="inferred from homology"/>
<dbReference type="GeneID" id="36589685"/>
<protein>
    <submittedName>
        <fullName evidence="4">NAD(P)-binding protein</fullName>
    </submittedName>
</protein>
<reference evidence="4 5" key="1">
    <citation type="submission" date="2016-04" db="EMBL/GenBank/DDBJ databases">
        <title>A degradative enzymes factory behind the ericoid mycorrhizal symbiosis.</title>
        <authorList>
            <consortium name="DOE Joint Genome Institute"/>
            <person name="Martino E."/>
            <person name="Morin E."/>
            <person name="Grelet G."/>
            <person name="Kuo A."/>
            <person name="Kohler A."/>
            <person name="Daghino S."/>
            <person name="Barry K."/>
            <person name="Choi C."/>
            <person name="Cichocki N."/>
            <person name="Clum A."/>
            <person name="Copeland A."/>
            <person name="Hainaut M."/>
            <person name="Haridas S."/>
            <person name="Labutti K."/>
            <person name="Lindquist E."/>
            <person name="Lipzen A."/>
            <person name="Khouja H.-R."/>
            <person name="Murat C."/>
            <person name="Ohm R."/>
            <person name="Olson A."/>
            <person name="Spatafora J."/>
            <person name="Veneault-Fourrey C."/>
            <person name="Henrissat B."/>
            <person name="Grigoriev I."/>
            <person name="Martin F."/>
            <person name="Perotto S."/>
        </authorList>
    </citation>
    <scope>NUCLEOTIDE SEQUENCE [LARGE SCALE GENOMIC DNA]</scope>
    <source>
        <strain evidence="4 5">E</strain>
    </source>
</reference>
<dbReference type="PANTHER" id="PTHR42760">
    <property type="entry name" value="SHORT-CHAIN DEHYDROGENASES/REDUCTASES FAMILY MEMBER"/>
    <property type="match status" value="1"/>
</dbReference>
<dbReference type="GO" id="GO:0048038">
    <property type="term" value="F:quinone binding"/>
    <property type="evidence" value="ECO:0007669"/>
    <property type="project" value="TreeGrafter"/>
</dbReference>
<dbReference type="Gene3D" id="3.40.50.720">
    <property type="entry name" value="NAD(P)-binding Rossmann-like Domain"/>
    <property type="match status" value="1"/>
</dbReference>
<dbReference type="Pfam" id="PF13561">
    <property type="entry name" value="adh_short_C2"/>
    <property type="match status" value="1"/>
</dbReference>
<keyword evidence="5" id="KW-1185">Reference proteome</keyword>
<dbReference type="PANTHER" id="PTHR42760:SF83">
    <property type="entry name" value="(3R)-3-HYDROXYACYL-COA DEHYDROGENASE"/>
    <property type="match status" value="1"/>
</dbReference>
<dbReference type="GO" id="GO:0016616">
    <property type="term" value="F:oxidoreductase activity, acting on the CH-OH group of donors, NAD or NADP as acceptor"/>
    <property type="evidence" value="ECO:0007669"/>
    <property type="project" value="TreeGrafter"/>
</dbReference>
<comment type="similarity">
    <text evidence="1">Belongs to the short-chain dehydrogenases/reductases (SDR) family.</text>
</comment>
<dbReference type="SUPFAM" id="SSF51735">
    <property type="entry name" value="NAD(P)-binding Rossmann-fold domains"/>
    <property type="match status" value="1"/>
</dbReference>